<dbReference type="OrthoDB" id="9800167at2"/>
<keyword evidence="17" id="KW-1185">Reference proteome</keyword>
<dbReference type="PIRSF" id="PIRSF000350">
    <property type="entry name" value="Mercury_reductase_MerA"/>
    <property type="match status" value="1"/>
</dbReference>
<dbReference type="InterPro" id="IPR023753">
    <property type="entry name" value="FAD/NAD-binding_dom"/>
</dbReference>
<organism evidence="16 17">
    <name type="scientific">Leucothrix arctica</name>
    <dbReference type="NCBI Taxonomy" id="1481894"/>
    <lineage>
        <taxon>Bacteria</taxon>
        <taxon>Pseudomonadati</taxon>
        <taxon>Pseudomonadota</taxon>
        <taxon>Gammaproteobacteria</taxon>
        <taxon>Thiotrichales</taxon>
        <taxon>Thiotrichaceae</taxon>
        <taxon>Leucothrix</taxon>
    </lineage>
</organism>
<feature type="binding site" evidence="13">
    <location>
        <begin position="203"/>
        <end position="210"/>
    </location>
    <ligand>
        <name>NAD(+)</name>
        <dbReference type="ChEBI" id="CHEBI:57540"/>
    </ligand>
</feature>
<evidence type="ECO:0000256" key="13">
    <source>
        <dbReference type="PIRSR" id="PIRSR000350-3"/>
    </source>
</evidence>
<dbReference type="InterPro" id="IPR036188">
    <property type="entry name" value="FAD/NAD-bd_sf"/>
</dbReference>
<dbReference type="GO" id="GO:0050660">
    <property type="term" value="F:flavin adenine dinucleotide binding"/>
    <property type="evidence" value="ECO:0007669"/>
    <property type="project" value="TreeGrafter"/>
</dbReference>
<evidence type="ECO:0000259" key="14">
    <source>
        <dbReference type="Pfam" id="PF02852"/>
    </source>
</evidence>
<dbReference type="AlphaFoldDB" id="A0A317C862"/>
<keyword evidence="6" id="KW-0963">Cytoplasm</keyword>
<dbReference type="PANTHER" id="PTHR22912">
    <property type="entry name" value="DISULFIDE OXIDOREDUCTASE"/>
    <property type="match status" value="1"/>
</dbReference>
<keyword evidence="11 13" id="KW-0520">NAD</keyword>
<keyword evidence="8 13" id="KW-0274">FAD</keyword>
<dbReference type="SUPFAM" id="SSF55424">
    <property type="entry name" value="FAD/NAD-linked reductases, dimerisation (C-terminal) domain"/>
    <property type="match status" value="1"/>
</dbReference>
<accession>A0A317C862</accession>
<keyword evidence="7" id="KW-0285">Flavoprotein</keyword>
<dbReference type="NCBIfam" id="NF003585">
    <property type="entry name" value="PRK05249.1"/>
    <property type="match status" value="1"/>
</dbReference>
<comment type="cofactor">
    <cofactor evidence="13">
        <name>FAD</name>
        <dbReference type="ChEBI" id="CHEBI:57692"/>
    </cofactor>
    <text evidence="13">Binds 1 FAD per subunit.</text>
</comment>
<gene>
    <name evidence="16" type="ORF">DKT75_14215</name>
</gene>
<feature type="domain" description="Pyridine nucleotide-disulphide oxidoreductase dimerisation" evidence="14">
    <location>
        <begin position="368"/>
        <end position="475"/>
    </location>
</feature>
<dbReference type="RefSeq" id="WP_109824100.1">
    <property type="nucleotide sequence ID" value="NZ_QGKL01000039.1"/>
</dbReference>
<sequence length="489" mass="53920">MTSKTKPNSKQANEKITFNVDQKHKYDLIVIGSGPGGRRAAIQGAELGKRVLVIEKGQKVGGVSVHTGTIPSKTMRETVLNLSGMREREFYGHSYRVKEDISAADIFERLNKTLHHEVEIQEMQLNRNRIETIYGLASFADAHHINIHTELGDGPCVRGEIIVIAVGTKPYRPDYVPFNGETVVDSDELLSMKKIPSSLAVVGAGVIGLEYATIFSALDVAVTLIDPRTKILDFVDREVMQYTVNQLRDSGVTFRLGHKVEKIEKDPVSGRHLCYLNSGRMVTAEVVLFAAGRVGTTDRLGLENCGLDVDDRGRIKVNENFQTAIENIYAVGDVIGFPSLASTSMEQGRVAVCRAYNQPMNDMSQFFPYGIYSVPEISMVGMTEEDVQKRNIPYEVGVARFRETARGQIMGLRTGLMKCIYSIKTQRLLGVHIVGEGATELVHIGQSVMAHKGKLSFFIDNTFNYPTLAEAYKIAALDAASRMPPGSEG</sequence>
<keyword evidence="13" id="KW-0547">Nucleotide-binding</keyword>
<comment type="caution">
    <text evidence="16">The sequence shown here is derived from an EMBL/GenBank/DDBJ whole genome shotgun (WGS) entry which is preliminary data.</text>
</comment>
<feature type="binding site" evidence="13">
    <location>
        <position position="73"/>
    </location>
    <ligand>
        <name>FAD</name>
        <dbReference type="ChEBI" id="CHEBI:57692"/>
    </ligand>
</feature>
<dbReference type="Pfam" id="PF07992">
    <property type="entry name" value="Pyr_redox_2"/>
    <property type="match status" value="1"/>
</dbReference>
<feature type="binding site" evidence="13">
    <location>
        <position position="333"/>
    </location>
    <ligand>
        <name>FAD</name>
        <dbReference type="ChEBI" id="CHEBI:57692"/>
    </ligand>
</feature>
<dbReference type="InterPro" id="IPR004099">
    <property type="entry name" value="Pyr_nucl-diS_OxRdtase_dimer"/>
</dbReference>
<dbReference type="Proteomes" id="UP000245506">
    <property type="component" value="Unassembled WGS sequence"/>
</dbReference>
<dbReference type="GO" id="GO:0003957">
    <property type="term" value="F:NAD(P)+ transhydrogenase (Si-specific) activity"/>
    <property type="evidence" value="ECO:0007669"/>
    <property type="project" value="UniProtKB-EC"/>
</dbReference>
<evidence type="ECO:0000256" key="10">
    <source>
        <dbReference type="ARBA" id="ARBA00023002"/>
    </source>
</evidence>
<comment type="similarity">
    <text evidence="3">Belongs to the class-I pyridine nucleotide-disulfide oxidoreductase family.</text>
</comment>
<name>A0A317C862_9GAMM</name>
<evidence type="ECO:0000256" key="7">
    <source>
        <dbReference type="ARBA" id="ARBA00022630"/>
    </source>
</evidence>
<feature type="binding site" evidence="13">
    <location>
        <position position="292"/>
    </location>
    <ligand>
        <name>NAD(+)</name>
        <dbReference type="ChEBI" id="CHEBI:57540"/>
    </ligand>
</feature>
<comment type="function">
    <text evidence="1">Conversion of NADPH, generated by peripheral catabolic pathways, to NADH, which can enter the respiratory chain for energy generation.</text>
</comment>
<comment type="subcellular location">
    <subcellularLocation>
        <location evidence="2">Cytoplasm</location>
    </subcellularLocation>
</comment>
<dbReference type="Gene3D" id="3.30.390.30">
    <property type="match status" value="1"/>
</dbReference>
<evidence type="ECO:0000256" key="5">
    <source>
        <dbReference type="ARBA" id="ARBA00016603"/>
    </source>
</evidence>
<dbReference type="EMBL" id="QGKL01000039">
    <property type="protein sequence ID" value="PWQ94451.1"/>
    <property type="molecule type" value="Genomic_DNA"/>
</dbReference>
<dbReference type="GO" id="GO:0005829">
    <property type="term" value="C:cytosol"/>
    <property type="evidence" value="ECO:0007669"/>
    <property type="project" value="TreeGrafter"/>
</dbReference>
<evidence type="ECO:0000256" key="12">
    <source>
        <dbReference type="ARBA" id="ARBA00031183"/>
    </source>
</evidence>
<dbReference type="Pfam" id="PF02852">
    <property type="entry name" value="Pyr_redox_dim"/>
    <property type="match status" value="1"/>
</dbReference>
<evidence type="ECO:0000259" key="15">
    <source>
        <dbReference type="Pfam" id="PF07992"/>
    </source>
</evidence>
<dbReference type="GO" id="GO:0006103">
    <property type="term" value="P:2-oxoglutarate metabolic process"/>
    <property type="evidence" value="ECO:0007669"/>
    <property type="project" value="TreeGrafter"/>
</dbReference>
<dbReference type="SUPFAM" id="SSF51905">
    <property type="entry name" value="FAD/NAD(P)-binding domain"/>
    <property type="match status" value="1"/>
</dbReference>
<dbReference type="PANTHER" id="PTHR22912:SF93">
    <property type="entry name" value="SOLUBLE PYRIDINE NUCLEOTIDE TRANSHYDROGENASE"/>
    <property type="match status" value="1"/>
</dbReference>
<evidence type="ECO:0000256" key="4">
    <source>
        <dbReference type="ARBA" id="ARBA00012772"/>
    </source>
</evidence>
<dbReference type="PRINTS" id="PR00368">
    <property type="entry name" value="FADPNR"/>
</dbReference>
<feature type="domain" description="FAD/NAD(P)-binding" evidence="15">
    <location>
        <begin position="26"/>
        <end position="348"/>
    </location>
</feature>
<evidence type="ECO:0000256" key="9">
    <source>
        <dbReference type="ARBA" id="ARBA00022857"/>
    </source>
</evidence>
<dbReference type="InterPro" id="IPR016156">
    <property type="entry name" value="FAD/NAD-linked_Rdtase_dimer_sf"/>
</dbReference>
<protein>
    <recommendedName>
        <fullName evidence="5">Soluble pyridine nucleotide transhydrogenase</fullName>
        <ecNumber evidence="4">1.6.1.1</ecNumber>
    </recommendedName>
    <alternativeName>
        <fullName evidence="12">NAD(P)(+) transhydrogenase [B-specific]</fullName>
    </alternativeName>
</protein>
<dbReference type="InterPro" id="IPR001100">
    <property type="entry name" value="Pyr_nuc-diS_OxRdtase"/>
</dbReference>
<proteinExistence type="inferred from homology"/>
<keyword evidence="10" id="KW-0560">Oxidoreductase</keyword>
<dbReference type="Gene3D" id="3.50.50.60">
    <property type="entry name" value="FAD/NAD(P)-binding domain"/>
    <property type="match status" value="2"/>
</dbReference>
<evidence type="ECO:0000256" key="2">
    <source>
        <dbReference type="ARBA" id="ARBA00004496"/>
    </source>
</evidence>
<keyword evidence="9" id="KW-0521">NADP</keyword>
<dbReference type="GO" id="GO:0004148">
    <property type="term" value="F:dihydrolipoyl dehydrogenase (NADH) activity"/>
    <property type="evidence" value="ECO:0007669"/>
    <property type="project" value="TreeGrafter"/>
</dbReference>
<dbReference type="PRINTS" id="PR00411">
    <property type="entry name" value="PNDRDTASEI"/>
</dbReference>
<dbReference type="FunFam" id="3.30.390.30:FF:000001">
    <property type="entry name" value="Dihydrolipoyl dehydrogenase"/>
    <property type="match status" value="1"/>
</dbReference>
<reference evidence="16 17" key="1">
    <citation type="submission" date="2018-05" db="EMBL/GenBank/DDBJ databases">
        <title>Leucothrix arctica sp. nov., isolated from Arctic seawater.</title>
        <authorList>
            <person name="Choi A."/>
            <person name="Baek K."/>
        </authorList>
    </citation>
    <scope>NUCLEOTIDE SEQUENCE [LARGE SCALE GENOMIC DNA]</scope>
    <source>
        <strain evidence="16 17">IMCC9719</strain>
    </source>
</reference>
<evidence type="ECO:0000256" key="3">
    <source>
        <dbReference type="ARBA" id="ARBA00007532"/>
    </source>
</evidence>
<dbReference type="EC" id="1.6.1.1" evidence="4"/>
<dbReference type="InterPro" id="IPR050151">
    <property type="entry name" value="Class-I_Pyr_Nuc-Dis_Oxidored"/>
</dbReference>
<evidence type="ECO:0000256" key="6">
    <source>
        <dbReference type="ARBA" id="ARBA00022490"/>
    </source>
</evidence>
<evidence type="ECO:0000313" key="16">
    <source>
        <dbReference type="EMBL" id="PWQ94451.1"/>
    </source>
</evidence>
<evidence type="ECO:0000313" key="17">
    <source>
        <dbReference type="Proteomes" id="UP000245506"/>
    </source>
</evidence>
<evidence type="ECO:0000256" key="1">
    <source>
        <dbReference type="ARBA" id="ARBA00002842"/>
    </source>
</evidence>
<evidence type="ECO:0000256" key="11">
    <source>
        <dbReference type="ARBA" id="ARBA00023027"/>
    </source>
</evidence>
<evidence type="ECO:0000256" key="8">
    <source>
        <dbReference type="ARBA" id="ARBA00022827"/>
    </source>
</evidence>